<dbReference type="Gene3D" id="3.30.450.20">
    <property type="entry name" value="PAS domain"/>
    <property type="match status" value="1"/>
</dbReference>
<dbReference type="Proteomes" id="UP000001693">
    <property type="component" value="Chromosome"/>
</dbReference>
<keyword evidence="6" id="KW-0902">Two-component regulatory system</keyword>
<evidence type="ECO:0000259" key="8">
    <source>
        <dbReference type="PROSITE" id="PS50112"/>
    </source>
</evidence>
<dbReference type="SMART" id="SM00388">
    <property type="entry name" value="HisKA"/>
    <property type="match status" value="1"/>
</dbReference>
<reference evidence="9 10" key="1">
    <citation type="submission" date="2008-03" db="EMBL/GenBank/DDBJ databases">
        <title>Complete sequence of Leptothrix cholodnii SP-6.</title>
        <authorList>
            <consortium name="US DOE Joint Genome Institute"/>
            <person name="Copeland A."/>
            <person name="Lucas S."/>
            <person name="Lapidus A."/>
            <person name="Glavina del Rio T."/>
            <person name="Dalin E."/>
            <person name="Tice H."/>
            <person name="Bruce D."/>
            <person name="Goodwin L."/>
            <person name="Pitluck S."/>
            <person name="Chertkov O."/>
            <person name="Brettin T."/>
            <person name="Detter J.C."/>
            <person name="Han C."/>
            <person name="Kuske C.R."/>
            <person name="Schmutz J."/>
            <person name="Larimer F."/>
            <person name="Land M."/>
            <person name="Hauser L."/>
            <person name="Kyrpides N."/>
            <person name="Lykidis A."/>
            <person name="Emerson D."/>
            <person name="Richardson P."/>
        </authorList>
    </citation>
    <scope>NUCLEOTIDE SEQUENCE [LARGE SCALE GENOMIC DNA]</scope>
    <source>
        <strain evidence="10">ATCC 51168 / LMG 8142 / SP-6</strain>
    </source>
</reference>
<sequence length="446" mass="48470">MFPDSRSLPLGARRRSLAQHARRRRRGAASAPAAAAGDTVADLALLRQSVEGLAHPLLSGGARMVCSDVDAISVWVQRLVLQLLERNDQIDAVFALSPDGLVMFDALGRVSRVNAAFTRMTGLTAEMLHGVEEAVFLFRLNTRCTAPHLLVSLESLRVPLGADPADRSGRDVVRLLRPAPRTLKLGLYGGMHGQATQVLHLRDITREKQIDQMKSEFLATAAHELRTPMASVFGFTELLVTREMAPQRRQDVLERVYRQSGAMVSILNELLDLARIESGRGMDFEFEDTDLAALVRGVVHDFAVPAGREAIDVGVAGELPLRARVDYRKLQQSMRNLLSNAYKYSPDGGPVRVAVRLDTGTSGGPWVAIAVHDRGIGLSAEQLARVGERFFRVDKSGALPGTGLGVSIVQQIAELHGGSLEIESRLGEGSTFTLRLPAEPRFSPAA</sequence>
<evidence type="ECO:0000256" key="1">
    <source>
        <dbReference type="ARBA" id="ARBA00000085"/>
    </source>
</evidence>
<dbReference type="InterPro" id="IPR000014">
    <property type="entry name" value="PAS"/>
</dbReference>
<dbReference type="eggNOG" id="COG5002">
    <property type="taxonomic scope" value="Bacteria"/>
</dbReference>
<dbReference type="InterPro" id="IPR036097">
    <property type="entry name" value="HisK_dim/P_sf"/>
</dbReference>
<protein>
    <recommendedName>
        <fullName evidence="2">histidine kinase</fullName>
        <ecNumber evidence="2">2.7.13.3</ecNumber>
    </recommendedName>
</protein>
<dbReference type="InterPro" id="IPR035965">
    <property type="entry name" value="PAS-like_dom_sf"/>
</dbReference>
<dbReference type="PANTHER" id="PTHR43711">
    <property type="entry name" value="TWO-COMPONENT HISTIDINE KINASE"/>
    <property type="match status" value="1"/>
</dbReference>
<accession>B1XWK8</accession>
<dbReference type="Pfam" id="PF13188">
    <property type="entry name" value="PAS_8"/>
    <property type="match status" value="1"/>
</dbReference>
<dbReference type="STRING" id="395495.Lcho_2744"/>
<evidence type="ECO:0000256" key="6">
    <source>
        <dbReference type="ARBA" id="ARBA00023012"/>
    </source>
</evidence>
<dbReference type="InterPro" id="IPR003661">
    <property type="entry name" value="HisK_dim/P_dom"/>
</dbReference>
<comment type="catalytic activity">
    <reaction evidence="1">
        <text>ATP + protein L-histidine = ADP + protein N-phospho-L-histidine.</text>
        <dbReference type="EC" id="2.7.13.3"/>
    </reaction>
</comment>
<evidence type="ECO:0000256" key="2">
    <source>
        <dbReference type="ARBA" id="ARBA00012438"/>
    </source>
</evidence>
<evidence type="ECO:0000313" key="10">
    <source>
        <dbReference type="Proteomes" id="UP000001693"/>
    </source>
</evidence>
<dbReference type="EMBL" id="CP001013">
    <property type="protein sequence ID" value="ACB35009.1"/>
    <property type="molecule type" value="Genomic_DNA"/>
</dbReference>
<dbReference type="InterPro" id="IPR004358">
    <property type="entry name" value="Sig_transdc_His_kin-like_C"/>
</dbReference>
<dbReference type="AlphaFoldDB" id="B1XWK8"/>
<evidence type="ECO:0000313" key="9">
    <source>
        <dbReference type="EMBL" id="ACB35009.1"/>
    </source>
</evidence>
<dbReference type="InterPro" id="IPR036890">
    <property type="entry name" value="HATPase_C_sf"/>
</dbReference>
<dbReference type="InterPro" id="IPR050736">
    <property type="entry name" value="Sensor_HK_Regulatory"/>
</dbReference>
<dbReference type="SUPFAM" id="SSF55874">
    <property type="entry name" value="ATPase domain of HSP90 chaperone/DNA topoisomerase II/histidine kinase"/>
    <property type="match status" value="1"/>
</dbReference>
<dbReference type="InterPro" id="IPR005467">
    <property type="entry name" value="His_kinase_dom"/>
</dbReference>
<feature type="domain" description="PAS" evidence="8">
    <location>
        <begin position="86"/>
        <end position="130"/>
    </location>
</feature>
<gene>
    <name evidence="9" type="ordered locus">Lcho_2744</name>
</gene>
<dbReference type="PRINTS" id="PR00344">
    <property type="entry name" value="BCTRLSENSOR"/>
</dbReference>
<dbReference type="Pfam" id="PF02518">
    <property type="entry name" value="HATPase_c"/>
    <property type="match status" value="1"/>
</dbReference>
<dbReference type="GO" id="GO:0000155">
    <property type="term" value="F:phosphorelay sensor kinase activity"/>
    <property type="evidence" value="ECO:0007669"/>
    <property type="project" value="InterPro"/>
</dbReference>
<evidence type="ECO:0000256" key="5">
    <source>
        <dbReference type="ARBA" id="ARBA00022777"/>
    </source>
</evidence>
<dbReference type="Gene3D" id="3.30.565.10">
    <property type="entry name" value="Histidine kinase-like ATPase, C-terminal domain"/>
    <property type="match status" value="1"/>
</dbReference>
<dbReference type="PANTHER" id="PTHR43711:SF26">
    <property type="entry name" value="SENSOR HISTIDINE KINASE RCSC"/>
    <property type="match status" value="1"/>
</dbReference>
<dbReference type="CDD" id="cd00075">
    <property type="entry name" value="HATPase"/>
    <property type="match status" value="1"/>
</dbReference>
<feature type="domain" description="Histidine kinase" evidence="7">
    <location>
        <begin position="220"/>
        <end position="440"/>
    </location>
</feature>
<evidence type="ECO:0000259" key="7">
    <source>
        <dbReference type="PROSITE" id="PS50109"/>
    </source>
</evidence>
<dbReference type="PROSITE" id="PS50112">
    <property type="entry name" value="PAS"/>
    <property type="match status" value="1"/>
</dbReference>
<keyword evidence="5 9" id="KW-0418">Kinase</keyword>
<organism evidence="9 10">
    <name type="scientific">Leptothrix cholodnii (strain ATCC 51168 / LMG 8142 / SP-6)</name>
    <name type="common">Leptothrix discophora (strain SP-6)</name>
    <dbReference type="NCBI Taxonomy" id="395495"/>
    <lineage>
        <taxon>Bacteria</taxon>
        <taxon>Pseudomonadati</taxon>
        <taxon>Pseudomonadota</taxon>
        <taxon>Betaproteobacteria</taxon>
        <taxon>Burkholderiales</taxon>
        <taxon>Sphaerotilaceae</taxon>
        <taxon>Leptothrix</taxon>
    </lineage>
</organism>
<dbReference type="HOGENOM" id="CLU_000445_89_2_4"/>
<evidence type="ECO:0000256" key="4">
    <source>
        <dbReference type="ARBA" id="ARBA00022679"/>
    </source>
</evidence>
<dbReference type="FunFam" id="1.10.287.130:FF:000001">
    <property type="entry name" value="Two-component sensor histidine kinase"/>
    <property type="match status" value="1"/>
</dbReference>
<keyword evidence="3" id="KW-0597">Phosphoprotein</keyword>
<dbReference type="Pfam" id="PF00512">
    <property type="entry name" value="HisKA"/>
    <property type="match status" value="1"/>
</dbReference>
<dbReference type="EC" id="2.7.13.3" evidence="2"/>
<dbReference type="SUPFAM" id="SSF55785">
    <property type="entry name" value="PYP-like sensor domain (PAS domain)"/>
    <property type="match status" value="1"/>
</dbReference>
<keyword evidence="10" id="KW-1185">Reference proteome</keyword>
<dbReference type="InterPro" id="IPR003594">
    <property type="entry name" value="HATPase_dom"/>
</dbReference>
<dbReference type="KEGG" id="lch:Lcho_2744"/>
<dbReference type="PROSITE" id="PS50109">
    <property type="entry name" value="HIS_KIN"/>
    <property type="match status" value="1"/>
</dbReference>
<keyword evidence="4" id="KW-0808">Transferase</keyword>
<name>B1XWK8_LEPCP</name>
<dbReference type="SUPFAM" id="SSF47384">
    <property type="entry name" value="Homodimeric domain of signal transducing histidine kinase"/>
    <property type="match status" value="1"/>
</dbReference>
<proteinExistence type="predicted"/>
<dbReference type="CDD" id="cd00082">
    <property type="entry name" value="HisKA"/>
    <property type="match status" value="1"/>
</dbReference>
<dbReference type="SMART" id="SM00387">
    <property type="entry name" value="HATPase_c"/>
    <property type="match status" value="1"/>
</dbReference>
<dbReference type="NCBIfam" id="TIGR00229">
    <property type="entry name" value="sensory_box"/>
    <property type="match status" value="1"/>
</dbReference>
<evidence type="ECO:0000256" key="3">
    <source>
        <dbReference type="ARBA" id="ARBA00022553"/>
    </source>
</evidence>
<dbReference type="RefSeq" id="WP_012347763.1">
    <property type="nucleotide sequence ID" value="NC_010524.1"/>
</dbReference>
<dbReference type="Gene3D" id="1.10.287.130">
    <property type="match status" value="1"/>
</dbReference>